<feature type="compositionally biased region" description="Low complexity" evidence="1">
    <location>
        <begin position="213"/>
        <end position="222"/>
    </location>
</feature>
<accession>A0A3G4ZN07</accession>
<organism evidence="2">
    <name type="scientific">Terrestrivirus sp</name>
    <dbReference type="NCBI Taxonomy" id="2487775"/>
    <lineage>
        <taxon>Viruses</taxon>
        <taxon>Varidnaviria</taxon>
        <taxon>Bamfordvirae</taxon>
        <taxon>Nucleocytoviricota</taxon>
        <taxon>Megaviricetes</taxon>
        <taxon>Imitervirales</taxon>
        <taxon>Mimiviridae</taxon>
        <taxon>Klosneuvirinae</taxon>
    </lineage>
</organism>
<feature type="compositionally biased region" description="Basic and acidic residues" evidence="1">
    <location>
        <begin position="223"/>
        <end position="247"/>
    </location>
</feature>
<sequence length="247" mass="29615">MGIHGFAKVAASLQNQQCRYELYSDSNKLLAELLNDILPTNKHLIFREMLESESVLHQLSFAVEQTFTIIILNESVECFFALVEKGFKGQYISIIFSIMARELRGTKILSVLIERDEFPDKENILDFMIQEVRRSWFIFPQDERVQSYINKLNEFKNQLSPREQEEMVQLKKGAEQYILKNREQLMQERQNNMKILKQIQQIQQIEQNHDRNQLQNQMQNQRQEQRDQHNDINDNDLKRKNNDRMEY</sequence>
<proteinExistence type="predicted"/>
<reference evidence="2" key="1">
    <citation type="submission" date="2018-10" db="EMBL/GenBank/DDBJ databases">
        <title>Hidden diversity of soil giant viruses.</title>
        <authorList>
            <person name="Schulz F."/>
            <person name="Alteio L."/>
            <person name="Goudeau D."/>
            <person name="Ryan E.M."/>
            <person name="Malmstrom R.R."/>
            <person name="Blanchard J."/>
            <person name="Woyke T."/>
        </authorList>
    </citation>
    <scope>NUCLEOTIDE SEQUENCE</scope>
    <source>
        <strain evidence="2">TEV1</strain>
    </source>
</reference>
<evidence type="ECO:0000313" key="2">
    <source>
        <dbReference type="EMBL" id="AYV76242.1"/>
    </source>
</evidence>
<name>A0A3G4ZN07_9VIRU</name>
<feature type="region of interest" description="Disordered" evidence="1">
    <location>
        <begin position="213"/>
        <end position="247"/>
    </location>
</feature>
<dbReference type="EMBL" id="MK071983">
    <property type="protein sequence ID" value="AYV76242.1"/>
    <property type="molecule type" value="Genomic_DNA"/>
</dbReference>
<gene>
    <name evidence="2" type="ORF">Terrestrivirus5_64</name>
</gene>
<evidence type="ECO:0000256" key="1">
    <source>
        <dbReference type="SAM" id="MobiDB-lite"/>
    </source>
</evidence>
<protein>
    <submittedName>
        <fullName evidence="2">Uncharacterized protein</fullName>
    </submittedName>
</protein>